<gene>
    <name evidence="3" type="ORF">H4Q32_022781</name>
</gene>
<dbReference type="EMBL" id="JACTAM010000004">
    <property type="protein sequence ID" value="KAI2665697.1"/>
    <property type="molecule type" value="Genomic_DNA"/>
</dbReference>
<evidence type="ECO:0000313" key="4">
    <source>
        <dbReference type="Proteomes" id="UP000830375"/>
    </source>
</evidence>
<protein>
    <submittedName>
        <fullName evidence="3">Polyunsaturated fatty acid 5-lipoxygenase</fullName>
    </submittedName>
</protein>
<organism evidence="3 4">
    <name type="scientific">Labeo rohita</name>
    <name type="common">Indian major carp</name>
    <name type="synonym">Cyprinus rohita</name>
    <dbReference type="NCBI Taxonomy" id="84645"/>
    <lineage>
        <taxon>Eukaryota</taxon>
        <taxon>Metazoa</taxon>
        <taxon>Chordata</taxon>
        <taxon>Craniata</taxon>
        <taxon>Vertebrata</taxon>
        <taxon>Euteleostomi</taxon>
        <taxon>Actinopterygii</taxon>
        <taxon>Neopterygii</taxon>
        <taxon>Teleostei</taxon>
        <taxon>Ostariophysi</taxon>
        <taxon>Cypriniformes</taxon>
        <taxon>Cyprinidae</taxon>
        <taxon>Labeoninae</taxon>
        <taxon>Labeonini</taxon>
        <taxon>Labeo</taxon>
    </lineage>
</organism>
<sequence length="109" mass="12259">MCLTFNSSSHGDDEASTSDHDHASRFSCPRSVCLLGGDQTDRTVLSAAEILFLGMYPDMYFTEKPAIEAIKTFNNRLEEVTKIIKSRNEKLPLPYWYLSPDKIPNSVAI</sequence>
<evidence type="ECO:0000313" key="3">
    <source>
        <dbReference type="EMBL" id="KAI2665697.1"/>
    </source>
</evidence>
<dbReference type="InterPro" id="IPR036226">
    <property type="entry name" value="LipOase_C_sf"/>
</dbReference>
<comment type="caution">
    <text evidence="3">The sequence shown here is derived from an EMBL/GenBank/DDBJ whole genome shotgun (WGS) entry which is preliminary data.</text>
</comment>
<feature type="region of interest" description="Disordered" evidence="1">
    <location>
        <begin position="1"/>
        <end position="25"/>
    </location>
</feature>
<dbReference type="Proteomes" id="UP000830375">
    <property type="component" value="Unassembled WGS sequence"/>
</dbReference>
<keyword evidence="4" id="KW-1185">Reference proteome</keyword>
<feature type="domain" description="Lipoxygenase" evidence="2">
    <location>
        <begin position="1"/>
        <end position="109"/>
    </location>
</feature>
<evidence type="ECO:0000259" key="2">
    <source>
        <dbReference type="PROSITE" id="PS51393"/>
    </source>
</evidence>
<feature type="compositionally biased region" description="Basic and acidic residues" evidence="1">
    <location>
        <begin position="10"/>
        <end position="24"/>
    </location>
</feature>
<dbReference type="InterPro" id="IPR013819">
    <property type="entry name" value="LipOase_C"/>
</dbReference>
<dbReference type="SUPFAM" id="SSF48484">
    <property type="entry name" value="Lipoxigenase"/>
    <property type="match status" value="1"/>
</dbReference>
<reference evidence="3 4" key="1">
    <citation type="submission" date="2022-01" db="EMBL/GenBank/DDBJ databases">
        <title>A high-quality chromosome-level genome assembly of rohu carp, Labeo rohita.</title>
        <authorList>
            <person name="Arick M.A. II"/>
            <person name="Hsu C.-Y."/>
            <person name="Magbanua Z."/>
            <person name="Pechanova O."/>
            <person name="Grover C."/>
            <person name="Miller E."/>
            <person name="Thrash A."/>
            <person name="Ezzel L."/>
            <person name="Alam S."/>
            <person name="Benzie J."/>
            <person name="Hamilton M."/>
            <person name="Karsi A."/>
            <person name="Lawrence M.L."/>
            <person name="Peterson D.G."/>
        </authorList>
    </citation>
    <scope>NUCLEOTIDE SEQUENCE [LARGE SCALE GENOMIC DNA]</scope>
    <source>
        <strain evidence="4">BAU-BD-2019</strain>
        <tissue evidence="3">Blood</tissue>
    </source>
</reference>
<accession>A0ABQ8MTI6</accession>
<dbReference type="Gene3D" id="1.20.245.10">
    <property type="entry name" value="Lipoxygenase-1, Domain 5"/>
    <property type="match status" value="1"/>
</dbReference>
<dbReference type="PROSITE" id="PS51393">
    <property type="entry name" value="LIPOXYGENASE_3"/>
    <property type="match status" value="1"/>
</dbReference>
<evidence type="ECO:0000256" key="1">
    <source>
        <dbReference type="SAM" id="MobiDB-lite"/>
    </source>
</evidence>
<name>A0ABQ8MTI6_LABRO</name>
<proteinExistence type="predicted"/>